<feature type="domain" description="HTH cro/C1-type" evidence="2">
    <location>
        <begin position="10"/>
        <end position="64"/>
    </location>
</feature>
<comment type="caution">
    <text evidence="3">The sequence shown here is derived from an EMBL/GenBank/DDBJ whole genome shotgun (WGS) entry which is preliminary data.</text>
</comment>
<keyword evidence="4" id="KW-1185">Reference proteome</keyword>
<gene>
    <name evidence="3" type="primary">puuR</name>
    <name evidence="3" type="ORF">BACCIP111899_03766</name>
</gene>
<name>A0ABN8A0L4_9BACI</name>
<evidence type="ECO:0000259" key="2">
    <source>
        <dbReference type="PROSITE" id="PS50943"/>
    </source>
</evidence>
<evidence type="ECO:0000313" key="4">
    <source>
        <dbReference type="Proteomes" id="UP000789423"/>
    </source>
</evidence>
<accession>A0ABN8A0L4</accession>
<reference evidence="3 4" key="1">
    <citation type="submission" date="2021-10" db="EMBL/GenBank/DDBJ databases">
        <authorList>
            <person name="Criscuolo A."/>
        </authorList>
    </citation>
    <scope>NUCLEOTIDE SEQUENCE [LARGE SCALE GENOMIC DNA]</scope>
    <source>
        <strain evidence="4">CIP 111899</strain>
    </source>
</reference>
<evidence type="ECO:0000313" key="3">
    <source>
        <dbReference type="EMBL" id="CAG9614533.1"/>
    </source>
</evidence>
<dbReference type="Pfam" id="PF07883">
    <property type="entry name" value="Cupin_2"/>
    <property type="match status" value="1"/>
</dbReference>
<dbReference type="SUPFAM" id="SSF51182">
    <property type="entry name" value="RmlC-like cupins"/>
    <property type="match status" value="1"/>
</dbReference>
<dbReference type="InterPro" id="IPR050807">
    <property type="entry name" value="TransReg_Diox_bact_type"/>
</dbReference>
<dbReference type="PROSITE" id="PS50943">
    <property type="entry name" value="HTH_CROC1"/>
    <property type="match status" value="1"/>
</dbReference>
<sequence length="184" mass="20480">MNDINVGQKIAEYRKAQGLSSRELATLVNVTPSMLSQIEKGSANPSLQTLKLISNALNIPMFNFFLEDTSAQSLVVRADQRKKISFPESEHLSYELLSPDLTGALELALMTLLPQASSSEKLIEHKGEEIAFVLEGTVTLYLNQETLTLHTGDSVKIPSYMKHKWENPYKKKAVVIFAITPPTF</sequence>
<dbReference type="Proteomes" id="UP000789423">
    <property type="component" value="Unassembled WGS sequence"/>
</dbReference>
<dbReference type="InterPro" id="IPR001387">
    <property type="entry name" value="Cro/C1-type_HTH"/>
</dbReference>
<dbReference type="InterPro" id="IPR010982">
    <property type="entry name" value="Lambda_DNA-bd_dom_sf"/>
</dbReference>
<dbReference type="Gene3D" id="1.10.260.40">
    <property type="entry name" value="lambda repressor-like DNA-binding domains"/>
    <property type="match status" value="1"/>
</dbReference>
<dbReference type="CDD" id="cd00093">
    <property type="entry name" value="HTH_XRE"/>
    <property type="match status" value="1"/>
</dbReference>
<dbReference type="Gene3D" id="2.60.120.10">
    <property type="entry name" value="Jelly Rolls"/>
    <property type="match status" value="1"/>
</dbReference>
<dbReference type="Pfam" id="PF01381">
    <property type="entry name" value="HTH_3"/>
    <property type="match status" value="1"/>
</dbReference>
<dbReference type="RefSeq" id="WP_230576480.1">
    <property type="nucleotide sequence ID" value="NZ_CAKJTI010000030.1"/>
</dbReference>
<keyword evidence="1" id="KW-0238">DNA-binding</keyword>
<dbReference type="SMART" id="SM00530">
    <property type="entry name" value="HTH_XRE"/>
    <property type="match status" value="1"/>
</dbReference>
<dbReference type="PANTHER" id="PTHR46797:SF19">
    <property type="entry name" value="BLL2473 PROTEIN"/>
    <property type="match status" value="1"/>
</dbReference>
<protein>
    <submittedName>
        <fullName evidence="3">HTH-type transcriptional regulator PuuR</fullName>
    </submittedName>
</protein>
<dbReference type="PANTHER" id="PTHR46797">
    <property type="entry name" value="HTH-TYPE TRANSCRIPTIONAL REGULATOR"/>
    <property type="match status" value="1"/>
</dbReference>
<dbReference type="InterPro" id="IPR011051">
    <property type="entry name" value="RmlC_Cupin_sf"/>
</dbReference>
<evidence type="ECO:0000256" key="1">
    <source>
        <dbReference type="ARBA" id="ARBA00023125"/>
    </source>
</evidence>
<dbReference type="SUPFAM" id="SSF47413">
    <property type="entry name" value="lambda repressor-like DNA-binding domains"/>
    <property type="match status" value="1"/>
</dbReference>
<dbReference type="InterPro" id="IPR014710">
    <property type="entry name" value="RmlC-like_jellyroll"/>
</dbReference>
<organism evidence="3 4">
    <name type="scientific">Bacillus rhizoplanae</name>
    <dbReference type="NCBI Taxonomy" id="2880966"/>
    <lineage>
        <taxon>Bacteria</taxon>
        <taxon>Bacillati</taxon>
        <taxon>Bacillota</taxon>
        <taxon>Bacilli</taxon>
        <taxon>Bacillales</taxon>
        <taxon>Bacillaceae</taxon>
        <taxon>Bacillus</taxon>
    </lineage>
</organism>
<dbReference type="CDD" id="cd02209">
    <property type="entry name" value="cupin_XRE_C"/>
    <property type="match status" value="1"/>
</dbReference>
<dbReference type="InterPro" id="IPR013096">
    <property type="entry name" value="Cupin_2"/>
</dbReference>
<proteinExistence type="predicted"/>
<dbReference type="EMBL" id="CAKJTI010000030">
    <property type="protein sequence ID" value="CAG9614533.1"/>
    <property type="molecule type" value="Genomic_DNA"/>
</dbReference>